<dbReference type="InterPro" id="IPR029063">
    <property type="entry name" value="SAM-dependent_MTases_sf"/>
</dbReference>
<evidence type="ECO:0000256" key="3">
    <source>
        <dbReference type="ARBA" id="ARBA00022679"/>
    </source>
</evidence>
<dbReference type="GeneID" id="20713070"/>
<dbReference type="GO" id="GO:0071424">
    <property type="term" value="F:rRNA (cytosine-N4-)-methyltransferase activity"/>
    <property type="evidence" value="ECO:0007669"/>
    <property type="project" value="TreeGrafter"/>
</dbReference>
<keyword evidence="4" id="KW-0949">S-adenosyl-L-methionine</keyword>
<keyword evidence="3 6" id="KW-0808">Transferase</keyword>
<evidence type="ECO:0000313" key="6">
    <source>
        <dbReference type="EMBL" id="BAM38638.1"/>
    </source>
</evidence>
<name>J7M860_THEOR</name>
<dbReference type="RefSeq" id="XP_009688939.1">
    <property type="nucleotide sequence ID" value="XM_009690644.1"/>
</dbReference>
<dbReference type="EMBL" id="AP011946">
    <property type="protein sequence ID" value="BAM38638.1"/>
    <property type="molecule type" value="Genomic_DNA"/>
</dbReference>
<dbReference type="AlphaFoldDB" id="J7M860"/>
<dbReference type="SUPFAM" id="SSF81799">
    <property type="entry name" value="Putative methyltransferase TM0872, insert domain"/>
    <property type="match status" value="1"/>
</dbReference>
<dbReference type="OrthoDB" id="439808at2759"/>
<feature type="signal peptide" evidence="5">
    <location>
        <begin position="1"/>
        <end position="23"/>
    </location>
</feature>
<comment type="similarity">
    <text evidence="1">Belongs to the methyltransferase superfamily. RsmH family.</text>
</comment>
<evidence type="ECO:0000256" key="4">
    <source>
        <dbReference type="ARBA" id="ARBA00022691"/>
    </source>
</evidence>
<dbReference type="STRING" id="869250.J7M860"/>
<dbReference type="InterPro" id="IPR023397">
    <property type="entry name" value="SAM-dep_MeTrfase_MraW_recog"/>
</dbReference>
<dbReference type="eggNOG" id="KOG2782">
    <property type="taxonomic scope" value="Eukaryota"/>
</dbReference>
<dbReference type="Gene3D" id="3.40.50.150">
    <property type="entry name" value="Vaccinia Virus protein VP39"/>
    <property type="match status" value="1"/>
</dbReference>
<feature type="chain" id="PRO_5003794988" evidence="5">
    <location>
        <begin position="24"/>
        <end position="380"/>
    </location>
</feature>
<proteinExistence type="inferred from homology"/>
<accession>J7M860</accession>
<dbReference type="HAMAP" id="MF_01007">
    <property type="entry name" value="16SrRNA_methyltr_H"/>
    <property type="match status" value="1"/>
</dbReference>
<dbReference type="SUPFAM" id="SSF53335">
    <property type="entry name" value="S-adenosyl-L-methionine-dependent methyltransferases"/>
    <property type="match status" value="1"/>
</dbReference>
<dbReference type="NCBIfam" id="TIGR00006">
    <property type="entry name" value="16S rRNA (cytosine(1402)-N(4))-methyltransferase RsmH"/>
    <property type="match status" value="1"/>
</dbReference>
<dbReference type="Gene3D" id="1.10.150.170">
    <property type="entry name" value="Putative methyltransferase TM0872, insert domain"/>
    <property type="match status" value="1"/>
</dbReference>
<evidence type="ECO:0000256" key="1">
    <source>
        <dbReference type="ARBA" id="ARBA00010396"/>
    </source>
</evidence>
<reference evidence="6 7" key="1">
    <citation type="journal article" date="2012" name="MBio">
        <title>Comparative genome analysis of three eukaryotic parasites with differing abilities to transform leukocytes reveals key mediators of Theileria-induced leukocyte transformation.</title>
        <authorList>
            <person name="Hayashida K."/>
            <person name="Hara Y."/>
            <person name="Abe T."/>
            <person name="Yamasaki C."/>
            <person name="Toyoda A."/>
            <person name="Kosuge T."/>
            <person name="Suzuki Y."/>
            <person name="Sato Y."/>
            <person name="Kawashima S."/>
            <person name="Katayama T."/>
            <person name="Wakaguri H."/>
            <person name="Inoue N."/>
            <person name="Homma K."/>
            <person name="Tada-Umezaki M."/>
            <person name="Yagi Y."/>
            <person name="Fujii Y."/>
            <person name="Habara T."/>
            <person name="Kanehisa M."/>
            <person name="Watanabe H."/>
            <person name="Ito K."/>
            <person name="Gojobori T."/>
            <person name="Sugawara H."/>
            <person name="Imanishi T."/>
            <person name="Weir W."/>
            <person name="Gardner M."/>
            <person name="Pain A."/>
            <person name="Shiels B."/>
            <person name="Hattori M."/>
            <person name="Nene V."/>
            <person name="Sugimoto C."/>
        </authorList>
    </citation>
    <scope>NUCLEOTIDE SEQUENCE [LARGE SCALE GENOMIC DNA]</scope>
    <source>
        <strain evidence="6 7">Shintoku</strain>
    </source>
</reference>
<keyword evidence="2 6" id="KW-0489">Methyltransferase</keyword>
<gene>
    <name evidence="6" type="ORF">TOT_010000106</name>
</gene>
<evidence type="ECO:0000313" key="7">
    <source>
        <dbReference type="Proteomes" id="UP000003786"/>
    </source>
</evidence>
<evidence type="ECO:0000256" key="5">
    <source>
        <dbReference type="SAM" id="SignalP"/>
    </source>
</evidence>
<dbReference type="OMA" id="NPAKRTF"/>
<dbReference type="VEuPathDB" id="PiroplasmaDB:TOT_010000106"/>
<dbReference type="Proteomes" id="UP000003786">
    <property type="component" value="Chromosome 1"/>
</dbReference>
<keyword evidence="7" id="KW-1185">Reference proteome</keyword>
<dbReference type="Pfam" id="PF01795">
    <property type="entry name" value="Methyltransf_5"/>
    <property type="match status" value="1"/>
</dbReference>
<evidence type="ECO:0000256" key="2">
    <source>
        <dbReference type="ARBA" id="ARBA00022603"/>
    </source>
</evidence>
<dbReference type="InterPro" id="IPR002903">
    <property type="entry name" value="RsmH"/>
</dbReference>
<organism evidence="6 7">
    <name type="scientific">Theileria orientalis strain Shintoku</name>
    <dbReference type="NCBI Taxonomy" id="869250"/>
    <lineage>
        <taxon>Eukaryota</taxon>
        <taxon>Sar</taxon>
        <taxon>Alveolata</taxon>
        <taxon>Apicomplexa</taxon>
        <taxon>Aconoidasida</taxon>
        <taxon>Piroplasmida</taxon>
        <taxon>Theileriidae</taxon>
        <taxon>Theileria</taxon>
    </lineage>
</organism>
<keyword evidence="5" id="KW-0732">Signal</keyword>
<dbReference type="GO" id="GO:0070475">
    <property type="term" value="P:rRNA base methylation"/>
    <property type="evidence" value="ECO:0007669"/>
    <property type="project" value="TreeGrafter"/>
</dbReference>
<dbReference type="PANTHER" id="PTHR11265:SF0">
    <property type="entry name" value="12S RRNA N4-METHYLCYTIDINE METHYLTRANSFERASE"/>
    <property type="match status" value="1"/>
</dbReference>
<sequence>MRHFTILTYVFLIFNLNSNPSFSYIANTPHFKAHGTLCNIKGARCSKGSKTHFSLSSNGEGSEYFEHIPVLLSESMEYLITDPKGLYLDVTLGYGGHTQEILNRLDKKGRVVAIDRDPESVHFNQRRLKNYIDESRLSLFIGKFSDLLYLLKSQNLPTQGYAGIIADLGLSTHQLEKAGRGFSYLKDGPLDMRMSSPLNDPFNPSYSIDIKASANTAYQLINKCDESTLKKILNEYGEEPRSTSIAKSIVEKRRVSGEITTTQMLSNVIISSLPLFNKNKMKTLSRVFQALRIKVNDELNELSSLLNMVPQLLKHNGRLVCISYHSLEDRIVKNAFVNLRNFSSPKFNILTKKCVRPTAEEIAANVRSRSAKLRCIERMR</sequence>
<dbReference type="KEGG" id="tot:TOT_010000106"/>
<dbReference type="PANTHER" id="PTHR11265">
    <property type="entry name" value="S-ADENOSYL-METHYLTRANSFERASE MRAW"/>
    <property type="match status" value="1"/>
</dbReference>
<protein>
    <submittedName>
        <fullName evidence="6">S-adenosyl-methyltransferase</fullName>
    </submittedName>
</protein>